<keyword evidence="4" id="KW-1185">Reference proteome</keyword>
<dbReference type="Proteomes" id="UP000006546">
    <property type="component" value="Chromosome"/>
</dbReference>
<dbReference type="HOGENOM" id="CLU_2866483_0_0_12"/>
<sequence length="64" mass="7322">MIFDSKGKGKKDKGLMQKQKTGKVSTFGTGNRIERERMEDRVTSVNPPSMKIFGRFLENKKESN</sequence>
<organism evidence="2 4">
    <name type="scientific">Treponema brennaborense (strain DSM 12168 / CIP 105900 / DD5/3)</name>
    <dbReference type="NCBI Taxonomy" id="906968"/>
    <lineage>
        <taxon>Bacteria</taxon>
        <taxon>Pseudomonadati</taxon>
        <taxon>Spirochaetota</taxon>
        <taxon>Spirochaetia</taxon>
        <taxon>Spirochaetales</taxon>
        <taxon>Treponemataceae</taxon>
        <taxon>Treponema</taxon>
    </lineage>
</organism>
<dbReference type="RefSeq" id="WP_013758088.1">
    <property type="nucleotide sequence ID" value="NC_015500.1"/>
</dbReference>
<evidence type="ECO:0000313" key="2">
    <source>
        <dbReference type="EMBL" id="AEE16369.1"/>
    </source>
</evidence>
<accession>F4LJH4</accession>
<dbReference type="AlphaFoldDB" id="F4LJH4"/>
<protein>
    <submittedName>
        <fullName evidence="2">Uncharacterized protein</fullName>
    </submittedName>
</protein>
<proteinExistence type="predicted"/>
<evidence type="ECO:0000313" key="3">
    <source>
        <dbReference type="EMBL" id="AEE17534.1"/>
    </source>
</evidence>
<dbReference type="KEGG" id="tbe:Trebr_0933"/>
<evidence type="ECO:0000313" key="4">
    <source>
        <dbReference type="Proteomes" id="UP000006546"/>
    </source>
</evidence>
<name>F4LJH4_TREBD</name>
<dbReference type="EMBL" id="CP002696">
    <property type="protein sequence ID" value="AEE16369.1"/>
    <property type="molecule type" value="Genomic_DNA"/>
</dbReference>
<dbReference type="EMBL" id="CP002696">
    <property type="protein sequence ID" value="AEE17534.1"/>
    <property type="molecule type" value="Genomic_DNA"/>
</dbReference>
<dbReference type="KEGG" id="tbe:Trebr_2119"/>
<gene>
    <name evidence="2" type="ordered locus">Trebr_0933</name>
    <name evidence="3" type="ordered locus">Trebr_2119</name>
</gene>
<evidence type="ECO:0000256" key="1">
    <source>
        <dbReference type="SAM" id="MobiDB-lite"/>
    </source>
</evidence>
<feature type="region of interest" description="Disordered" evidence="1">
    <location>
        <begin position="1"/>
        <end position="31"/>
    </location>
</feature>
<reference evidence="4" key="1">
    <citation type="submission" date="2011-04" db="EMBL/GenBank/DDBJ databases">
        <title>The complete genome of Treponema brennaborense DSM 12168.</title>
        <authorList>
            <person name="Lucas S."/>
            <person name="Han J."/>
            <person name="Lapidus A."/>
            <person name="Bruce D."/>
            <person name="Goodwin L."/>
            <person name="Pitluck S."/>
            <person name="Peters L."/>
            <person name="Kyrpides N."/>
            <person name="Mavromatis K."/>
            <person name="Ivanova N."/>
            <person name="Mikhailova N."/>
            <person name="Pagani I."/>
            <person name="Teshima H."/>
            <person name="Detter J.C."/>
            <person name="Tapia R."/>
            <person name="Han C."/>
            <person name="Land M."/>
            <person name="Hauser L."/>
            <person name="Markowitz V."/>
            <person name="Cheng J.-F."/>
            <person name="Hugenholtz P."/>
            <person name="Woyke T."/>
            <person name="Wu D."/>
            <person name="Gronow S."/>
            <person name="Wellnitz S."/>
            <person name="Brambilla E."/>
            <person name="Klenk H.-P."/>
            <person name="Eisen J.A."/>
        </authorList>
    </citation>
    <scope>NUCLEOTIDE SEQUENCE [LARGE SCALE GENOMIC DNA]</scope>
    <source>
        <strain evidence="4">DSM 12168 / CIP 105900 / DD5/3</strain>
    </source>
</reference>